<proteinExistence type="predicted"/>
<evidence type="ECO:0000313" key="3">
    <source>
        <dbReference type="Proteomes" id="UP000324222"/>
    </source>
</evidence>
<gene>
    <name evidence="2" type="ORF">E2C01_079216</name>
</gene>
<dbReference type="AlphaFoldDB" id="A0A5B7IUZ5"/>
<dbReference type="EMBL" id="VSRR010065527">
    <property type="protein sequence ID" value="MPC84478.1"/>
    <property type="molecule type" value="Genomic_DNA"/>
</dbReference>
<protein>
    <submittedName>
        <fullName evidence="2">Uncharacterized protein</fullName>
    </submittedName>
</protein>
<feature type="region of interest" description="Disordered" evidence="1">
    <location>
        <begin position="1"/>
        <end position="21"/>
    </location>
</feature>
<evidence type="ECO:0000256" key="1">
    <source>
        <dbReference type="SAM" id="MobiDB-lite"/>
    </source>
</evidence>
<comment type="caution">
    <text evidence="2">The sequence shown here is derived from an EMBL/GenBank/DDBJ whole genome shotgun (WGS) entry which is preliminary data.</text>
</comment>
<keyword evidence="3" id="KW-1185">Reference proteome</keyword>
<feature type="compositionally biased region" description="Polar residues" evidence="1">
    <location>
        <begin position="88"/>
        <end position="99"/>
    </location>
</feature>
<feature type="compositionally biased region" description="Polar residues" evidence="1">
    <location>
        <begin position="109"/>
        <end position="126"/>
    </location>
</feature>
<evidence type="ECO:0000313" key="2">
    <source>
        <dbReference type="EMBL" id="MPC84478.1"/>
    </source>
</evidence>
<dbReference type="Proteomes" id="UP000324222">
    <property type="component" value="Unassembled WGS sequence"/>
</dbReference>
<feature type="region of interest" description="Disordered" evidence="1">
    <location>
        <begin position="43"/>
        <end position="143"/>
    </location>
</feature>
<name>A0A5B7IUZ5_PORTR</name>
<organism evidence="2 3">
    <name type="scientific">Portunus trituberculatus</name>
    <name type="common">Swimming crab</name>
    <name type="synonym">Neptunus trituberculatus</name>
    <dbReference type="NCBI Taxonomy" id="210409"/>
    <lineage>
        <taxon>Eukaryota</taxon>
        <taxon>Metazoa</taxon>
        <taxon>Ecdysozoa</taxon>
        <taxon>Arthropoda</taxon>
        <taxon>Crustacea</taxon>
        <taxon>Multicrustacea</taxon>
        <taxon>Malacostraca</taxon>
        <taxon>Eumalacostraca</taxon>
        <taxon>Eucarida</taxon>
        <taxon>Decapoda</taxon>
        <taxon>Pleocyemata</taxon>
        <taxon>Brachyura</taxon>
        <taxon>Eubrachyura</taxon>
        <taxon>Portunoidea</taxon>
        <taxon>Portunidae</taxon>
        <taxon>Portuninae</taxon>
        <taxon>Portunus</taxon>
    </lineage>
</organism>
<feature type="compositionally biased region" description="Basic and acidic residues" evidence="1">
    <location>
        <begin position="1"/>
        <end position="11"/>
    </location>
</feature>
<feature type="compositionally biased region" description="Basic residues" evidence="1">
    <location>
        <begin position="68"/>
        <end position="80"/>
    </location>
</feature>
<sequence>MGRLGRGEAGRGRVGRGGEGVLGFPLALETVTIVRVAGMFPTTLSLPSRGRHATPAWETITPGEPSVRRRRPPGRHKGGERRRGGDPSSHTRCIMSSQFARKDNDIHKNSGTSLPSFSSSESVTHTQEGRPPHTSHIASHSAQ</sequence>
<accession>A0A5B7IUZ5</accession>
<reference evidence="2 3" key="1">
    <citation type="submission" date="2019-05" db="EMBL/GenBank/DDBJ databases">
        <title>Another draft genome of Portunus trituberculatus and its Hox gene families provides insights of decapod evolution.</title>
        <authorList>
            <person name="Jeong J.-H."/>
            <person name="Song I."/>
            <person name="Kim S."/>
            <person name="Choi T."/>
            <person name="Kim D."/>
            <person name="Ryu S."/>
            <person name="Kim W."/>
        </authorList>
    </citation>
    <scope>NUCLEOTIDE SEQUENCE [LARGE SCALE GENOMIC DNA]</scope>
    <source>
        <tissue evidence="2">Muscle</tissue>
    </source>
</reference>